<dbReference type="Gene3D" id="3.40.50.150">
    <property type="entry name" value="Vaccinia Virus protein VP39"/>
    <property type="match status" value="1"/>
</dbReference>
<name>A0A423VWR0_9PEZI</name>
<dbReference type="InParanoid" id="A0A423VWR0"/>
<protein>
    <recommendedName>
        <fullName evidence="2">Methyltransferase type 12 domain-containing protein</fullName>
    </recommendedName>
</protein>
<dbReference type="EMBL" id="LKEB01000071">
    <property type="protein sequence ID" value="ROV95505.1"/>
    <property type="molecule type" value="Genomic_DNA"/>
</dbReference>
<evidence type="ECO:0000259" key="2">
    <source>
        <dbReference type="Pfam" id="PF08242"/>
    </source>
</evidence>
<reference evidence="3 4" key="1">
    <citation type="submission" date="2015-09" db="EMBL/GenBank/DDBJ databases">
        <title>Host preference determinants of Valsa canker pathogens revealed by comparative genomics.</title>
        <authorList>
            <person name="Yin Z."/>
            <person name="Huang L."/>
        </authorList>
    </citation>
    <scope>NUCLEOTIDE SEQUENCE [LARGE SCALE GENOMIC DNA]</scope>
    <source>
        <strain evidence="3 4">SXYLt</strain>
    </source>
</reference>
<feature type="domain" description="Methyltransferase type 12" evidence="2">
    <location>
        <begin position="49"/>
        <end position="143"/>
    </location>
</feature>
<dbReference type="STRING" id="1230097.A0A423VWR0"/>
<dbReference type="OrthoDB" id="184880at2759"/>
<dbReference type="Proteomes" id="UP000285146">
    <property type="component" value="Unassembled WGS sequence"/>
</dbReference>
<sequence length="271" mass="30298">MAATGDYIFSRDHIDDNRIMLGHYQWKELYGHLVHPSIPLTTPGLRIADVATGTGTWLIDLSSHLPEAQLDGLDITLKTLPPKGWIPPNVNFREWNVREPVPGDLLGKYDIVHVRYLCLVLSDDEVSSVVENVAKLLKPGGYLQWGEVDPQTWRIETTGPDKKTDALQRIYDLEAQDARLVTSWVPQLPSIFENAGLRDVLSDVRDPPGYLAWQMHETMLLIHEMVARNTDVAGIAQSVRELVPEAIKEGKAGAAWVFTRQLVVGRKPVAA</sequence>
<proteinExistence type="inferred from homology"/>
<gene>
    <name evidence="3" type="ORF">VPNG_08909</name>
</gene>
<comment type="similarity">
    <text evidence="1">Belongs to the methyltransferase superfamily. LaeA methyltransferase family.</text>
</comment>
<dbReference type="InterPro" id="IPR013217">
    <property type="entry name" value="Methyltransf_12"/>
</dbReference>
<dbReference type="AlphaFoldDB" id="A0A423VWR0"/>
<comment type="caution">
    <text evidence="3">The sequence shown here is derived from an EMBL/GenBank/DDBJ whole genome shotgun (WGS) entry which is preliminary data.</text>
</comment>
<organism evidence="3 4">
    <name type="scientific">Cytospora leucostoma</name>
    <dbReference type="NCBI Taxonomy" id="1230097"/>
    <lineage>
        <taxon>Eukaryota</taxon>
        <taxon>Fungi</taxon>
        <taxon>Dikarya</taxon>
        <taxon>Ascomycota</taxon>
        <taxon>Pezizomycotina</taxon>
        <taxon>Sordariomycetes</taxon>
        <taxon>Sordariomycetidae</taxon>
        <taxon>Diaporthales</taxon>
        <taxon>Cytosporaceae</taxon>
        <taxon>Cytospora</taxon>
    </lineage>
</organism>
<dbReference type="PANTHER" id="PTHR43591:SF96">
    <property type="entry name" value="PUTATIVE-RELATED"/>
    <property type="match status" value="1"/>
</dbReference>
<dbReference type="PANTHER" id="PTHR43591">
    <property type="entry name" value="METHYLTRANSFERASE"/>
    <property type="match status" value="1"/>
</dbReference>
<evidence type="ECO:0000313" key="3">
    <source>
        <dbReference type="EMBL" id="ROV95505.1"/>
    </source>
</evidence>
<keyword evidence="4" id="KW-1185">Reference proteome</keyword>
<evidence type="ECO:0000313" key="4">
    <source>
        <dbReference type="Proteomes" id="UP000285146"/>
    </source>
</evidence>
<evidence type="ECO:0000256" key="1">
    <source>
        <dbReference type="ARBA" id="ARBA00038158"/>
    </source>
</evidence>
<accession>A0A423VWR0</accession>
<dbReference type="Pfam" id="PF08242">
    <property type="entry name" value="Methyltransf_12"/>
    <property type="match status" value="1"/>
</dbReference>
<dbReference type="InterPro" id="IPR029063">
    <property type="entry name" value="SAM-dependent_MTases_sf"/>
</dbReference>
<dbReference type="CDD" id="cd02440">
    <property type="entry name" value="AdoMet_MTases"/>
    <property type="match status" value="1"/>
</dbReference>
<dbReference type="SUPFAM" id="SSF53335">
    <property type="entry name" value="S-adenosyl-L-methionine-dependent methyltransferases"/>
    <property type="match status" value="1"/>
</dbReference>